<keyword evidence="2" id="KW-0812">Transmembrane</keyword>
<dbReference type="AlphaFoldDB" id="A0AAD5NJJ1"/>
<dbReference type="GO" id="GO:0009658">
    <property type="term" value="P:chloroplast organization"/>
    <property type="evidence" value="ECO:0007669"/>
    <property type="project" value="TreeGrafter"/>
</dbReference>
<keyword evidence="2" id="KW-0472">Membrane</keyword>
<dbReference type="Proteomes" id="UP001064489">
    <property type="component" value="Chromosome 2"/>
</dbReference>
<proteinExistence type="predicted"/>
<keyword evidence="4" id="KW-1185">Reference proteome</keyword>
<dbReference type="EMBL" id="JAJSOW010000106">
    <property type="protein sequence ID" value="KAI9161246.1"/>
    <property type="molecule type" value="Genomic_DNA"/>
</dbReference>
<gene>
    <name evidence="3" type="ORF">LWI28_015706</name>
</gene>
<protein>
    <submittedName>
        <fullName evidence="3">Uncharacterized protein</fullName>
    </submittedName>
</protein>
<feature type="transmembrane region" description="Helical" evidence="2">
    <location>
        <begin position="128"/>
        <end position="146"/>
    </location>
</feature>
<dbReference type="InterPro" id="IPR040299">
    <property type="entry name" value="RF2K-like"/>
</dbReference>
<evidence type="ECO:0000313" key="4">
    <source>
        <dbReference type="Proteomes" id="UP001064489"/>
    </source>
</evidence>
<evidence type="ECO:0000313" key="3">
    <source>
        <dbReference type="EMBL" id="KAI9161246.1"/>
    </source>
</evidence>
<keyword evidence="2" id="KW-1133">Transmembrane helix</keyword>
<dbReference type="GO" id="GO:0009507">
    <property type="term" value="C:chloroplast"/>
    <property type="evidence" value="ECO:0007669"/>
    <property type="project" value="TreeGrafter"/>
</dbReference>
<dbReference type="GO" id="GO:0010027">
    <property type="term" value="P:thylakoid membrane organization"/>
    <property type="evidence" value="ECO:0007669"/>
    <property type="project" value="TreeGrafter"/>
</dbReference>
<accession>A0AAD5NJJ1</accession>
<dbReference type="PANTHER" id="PTHR34938">
    <property type="entry name" value="PROTEIN FERTILITY RESTORER RF2, MITOCHONDRIAL"/>
    <property type="match status" value="1"/>
</dbReference>
<dbReference type="PANTHER" id="PTHR34938:SF1">
    <property type="entry name" value="PROTEIN FERTILITY RESTORER RF2, MITOCHONDRIAL"/>
    <property type="match status" value="1"/>
</dbReference>
<reference evidence="3" key="1">
    <citation type="journal article" date="2022" name="Plant J.">
        <title>Strategies of tolerance reflected in two North American maple genomes.</title>
        <authorList>
            <person name="McEvoy S.L."/>
            <person name="Sezen U.U."/>
            <person name="Trouern-Trend A."/>
            <person name="McMahon S.M."/>
            <person name="Schaberg P.G."/>
            <person name="Yang J."/>
            <person name="Wegrzyn J.L."/>
            <person name="Swenson N.G."/>
        </authorList>
    </citation>
    <scope>NUCLEOTIDE SEQUENCE</scope>
    <source>
        <strain evidence="3">91603</strain>
    </source>
</reference>
<comment type="caution">
    <text evidence="3">The sequence shown here is derived from an EMBL/GenBank/DDBJ whole genome shotgun (WGS) entry which is preliminary data.</text>
</comment>
<sequence length="161" mass="16645">MLNATSIASTPLLIGVKTRNCCKKQVKLPGCGPAKSSTQQPLNGTSVRFRLSAALGPVVLGLQLQPIDRKMRSASIVCASASGQTQTVEAPTIKVTNAPASPKLDDGGSGFPPRDDDGGGGGGGGGGGNWSGGFFLFGFLAFLGFLKDKESEEDYRGSRRR</sequence>
<feature type="region of interest" description="Disordered" evidence="1">
    <location>
        <begin position="95"/>
        <end position="125"/>
    </location>
</feature>
<reference evidence="3" key="2">
    <citation type="submission" date="2023-02" db="EMBL/GenBank/DDBJ databases">
        <authorList>
            <person name="Swenson N.G."/>
            <person name="Wegrzyn J.L."/>
            <person name="Mcevoy S.L."/>
        </authorList>
    </citation>
    <scope>NUCLEOTIDE SEQUENCE</scope>
    <source>
        <strain evidence="3">91603</strain>
        <tissue evidence="3">Leaf</tissue>
    </source>
</reference>
<evidence type="ECO:0000256" key="1">
    <source>
        <dbReference type="SAM" id="MobiDB-lite"/>
    </source>
</evidence>
<name>A0AAD5NJJ1_ACENE</name>
<organism evidence="3 4">
    <name type="scientific">Acer negundo</name>
    <name type="common">Box elder</name>
    <dbReference type="NCBI Taxonomy" id="4023"/>
    <lineage>
        <taxon>Eukaryota</taxon>
        <taxon>Viridiplantae</taxon>
        <taxon>Streptophyta</taxon>
        <taxon>Embryophyta</taxon>
        <taxon>Tracheophyta</taxon>
        <taxon>Spermatophyta</taxon>
        <taxon>Magnoliopsida</taxon>
        <taxon>eudicotyledons</taxon>
        <taxon>Gunneridae</taxon>
        <taxon>Pentapetalae</taxon>
        <taxon>rosids</taxon>
        <taxon>malvids</taxon>
        <taxon>Sapindales</taxon>
        <taxon>Sapindaceae</taxon>
        <taxon>Hippocastanoideae</taxon>
        <taxon>Acereae</taxon>
        <taxon>Acer</taxon>
    </lineage>
</organism>
<evidence type="ECO:0000256" key="2">
    <source>
        <dbReference type="SAM" id="Phobius"/>
    </source>
</evidence>